<accession>A0ACA9KC89</accession>
<feature type="non-terminal residue" evidence="1">
    <location>
        <position position="44"/>
    </location>
</feature>
<name>A0ACA9KC89_9GLOM</name>
<keyword evidence="2" id="KW-1185">Reference proteome</keyword>
<protein>
    <submittedName>
        <fullName evidence="1">15832_t:CDS:1</fullName>
    </submittedName>
</protein>
<dbReference type="EMBL" id="CAJVPT010001521">
    <property type="protein sequence ID" value="CAG8463935.1"/>
    <property type="molecule type" value="Genomic_DNA"/>
</dbReference>
<evidence type="ECO:0000313" key="1">
    <source>
        <dbReference type="EMBL" id="CAG8463935.1"/>
    </source>
</evidence>
<dbReference type="Proteomes" id="UP000789525">
    <property type="component" value="Unassembled WGS sequence"/>
</dbReference>
<reference evidence="1" key="1">
    <citation type="submission" date="2021-06" db="EMBL/GenBank/DDBJ databases">
        <authorList>
            <person name="Kallberg Y."/>
            <person name="Tangrot J."/>
            <person name="Rosling A."/>
        </authorList>
    </citation>
    <scope>NUCLEOTIDE SEQUENCE</scope>
    <source>
        <strain evidence="1">CL356</strain>
    </source>
</reference>
<sequence>MHSSSSIQQVSFHLKDTQSWVNEVNNQVASKPDTPFTIDSDIRK</sequence>
<proteinExistence type="predicted"/>
<gene>
    <name evidence="1" type="ORF">ACOLOM_LOCUS1290</name>
</gene>
<evidence type="ECO:0000313" key="2">
    <source>
        <dbReference type="Proteomes" id="UP000789525"/>
    </source>
</evidence>
<comment type="caution">
    <text evidence="1">The sequence shown here is derived from an EMBL/GenBank/DDBJ whole genome shotgun (WGS) entry which is preliminary data.</text>
</comment>
<organism evidence="1 2">
    <name type="scientific">Acaulospora colombiana</name>
    <dbReference type="NCBI Taxonomy" id="27376"/>
    <lineage>
        <taxon>Eukaryota</taxon>
        <taxon>Fungi</taxon>
        <taxon>Fungi incertae sedis</taxon>
        <taxon>Mucoromycota</taxon>
        <taxon>Glomeromycotina</taxon>
        <taxon>Glomeromycetes</taxon>
        <taxon>Diversisporales</taxon>
        <taxon>Acaulosporaceae</taxon>
        <taxon>Acaulospora</taxon>
    </lineage>
</organism>